<dbReference type="PROSITE" id="PS51186">
    <property type="entry name" value="GNAT"/>
    <property type="match status" value="1"/>
</dbReference>
<protein>
    <submittedName>
        <fullName evidence="2">GNAT family N-acetyltransferase</fullName>
    </submittedName>
</protein>
<comment type="caution">
    <text evidence="2">The sequence shown here is derived from an EMBL/GenBank/DDBJ whole genome shotgun (WGS) entry which is preliminary data.</text>
</comment>
<dbReference type="SUPFAM" id="SSF55729">
    <property type="entry name" value="Acyl-CoA N-acyltransferases (Nat)"/>
    <property type="match status" value="1"/>
</dbReference>
<dbReference type="Proteomes" id="UP000323142">
    <property type="component" value="Unassembled WGS sequence"/>
</dbReference>
<keyword evidence="2" id="KW-0808">Transferase</keyword>
<dbReference type="RefSeq" id="WP_149820448.1">
    <property type="nucleotide sequence ID" value="NZ_VUOA01000034.1"/>
</dbReference>
<evidence type="ECO:0000313" key="3">
    <source>
        <dbReference type="Proteomes" id="UP000323142"/>
    </source>
</evidence>
<reference evidence="2 3" key="2">
    <citation type="submission" date="2019-09" db="EMBL/GenBank/DDBJ databases">
        <authorList>
            <person name="Jin C."/>
        </authorList>
    </citation>
    <scope>NUCLEOTIDE SEQUENCE [LARGE SCALE GENOMIC DNA]</scope>
    <source>
        <strain evidence="2 3">BN140002</strain>
    </source>
</reference>
<dbReference type="CDD" id="cd04301">
    <property type="entry name" value="NAT_SF"/>
    <property type="match status" value="1"/>
</dbReference>
<reference evidence="2 3" key="1">
    <citation type="submission" date="2019-09" db="EMBL/GenBank/DDBJ databases">
        <title>Salinarimonas rosea gen. nov., sp. nov., a new member of the a-2 subgroup of the Proteobacteria.</title>
        <authorList>
            <person name="Liu J."/>
        </authorList>
    </citation>
    <scope>NUCLEOTIDE SEQUENCE [LARGE SCALE GENOMIC DNA]</scope>
    <source>
        <strain evidence="2 3">BN140002</strain>
    </source>
</reference>
<dbReference type="OrthoDB" id="8449247at2"/>
<dbReference type="InterPro" id="IPR016181">
    <property type="entry name" value="Acyl_CoA_acyltransferase"/>
</dbReference>
<proteinExistence type="predicted"/>
<keyword evidence="3" id="KW-1185">Reference proteome</keyword>
<evidence type="ECO:0000259" key="1">
    <source>
        <dbReference type="PROSITE" id="PS51186"/>
    </source>
</evidence>
<dbReference type="Gene3D" id="3.40.630.30">
    <property type="match status" value="1"/>
</dbReference>
<name>A0A5B2VAW7_9HYPH</name>
<dbReference type="EMBL" id="VUOA01000034">
    <property type="protein sequence ID" value="KAA2235580.1"/>
    <property type="molecule type" value="Genomic_DNA"/>
</dbReference>
<dbReference type="AlphaFoldDB" id="A0A5B2VAW7"/>
<gene>
    <name evidence="2" type="ORF">F0L46_18950</name>
</gene>
<accession>A0A5B2VAW7</accession>
<dbReference type="InterPro" id="IPR000182">
    <property type="entry name" value="GNAT_dom"/>
</dbReference>
<dbReference type="GO" id="GO:0016747">
    <property type="term" value="F:acyltransferase activity, transferring groups other than amino-acyl groups"/>
    <property type="evidence" value="ECO:0007669"/>
    <property type="project" value="InterPro"/>
</dbReference>
<feature type="domain" description="N-acetyltransferase" evidence="1">
    <location>
        <begin position="10"/>
        <end position="162"/>
    </location>
</feature>
<dbReference type="Pfam" id="PF13508">
    <property type="entry name" value="Acetyltransf_7"/>
    <property type="match status" value="1"/>
</dbReference>
<organism evidence="2 3">
    <name type="scientific">Salinarimonas soli</name>
    <dbReference type="NCBI Taxonomy" id="1638099"/>
    <lineage>
        <taxon>Bacteria</taxon>
        <taxon>Pseudomonadati</taxon>
        <taxon>Pseudomonadota</taxon>
        <taxon>Alphaproteobacteria</taxon>
        <taxon>Hyphomicrobiales</taxon>
        <taxon>Salinarimonadaceae</taxon>
        <taxon>Salinarimonas</taxon>
    </lineage>
</organism>
<sequence length="162" mass="18384">MDRLDPTRPFLVRLPLEDEEDAYVELARQAVAESARHVGFNPERVRETFHRYLAEADPTILVVERKRELVGFLNATMSSYTFADGLYTTQEVLFVRPDCRGTWAATALLEAFVSWSDSLGAVEITGGNDNGLLTEQTARLLERHGFQRVGVFMRRVRKQAHG</sequence>
<evidence type="ECO:0000313" key="2">
    <source>
        <dbReference type="EMBL" id="KAA2235580.1"/>
    </source>
</evidence>